<dbReference type="EC" id="4.4.1.25" evidence="5"/>
<dbReference type="AlphaFoldDB" id="A0A952FNL9"/>
<dbReference type="NCBIfam" id="NF003031">
    <property type="entry name" value="PRK03910.1-4"/>
    <property type="match status" value="1"/>
</dbReference>
<name>A0A952FNL9_9PROT</name>
<evidence type="ECO:0000313" key="12">
    <source>
        <dbReference type="Proteomes" id="UP000700706"/>
    </source>
</evidence>
<dbReference type="PANTHER" id="PTHR43780">
    <property type="entry name" value="1-AMINOCYCLOPROPANE-1-CARBOXYLATE DEAMINASE-RELATED"/>
    <property type="match status" value="1"/>
</dbReference>
<evidence type="ECO:0000256" key="3">
    <source>
        <dbReference type="ARBA" id="ARBA00022898"/>
    </source>
</evidence>
<gene>
    <name evidence="11" type="ORF">JF625_15320</name>
</gene>
<keyword evidence="3 8" id="KW-0663">Pyridoxal phosphate</keyword>
<dbReference type="InterPro" id="IPR027278">
    <property type="entry name" value="ACCD_DCysDesulf"/>
</dbReference>
<evidence type="ECO:0000256" key="9">
    <source>
        <dbReference type="SAM" id="MobiDB-lite"/>
    </source>
</evidence>
<evidence type="ECO:0000256" key="7">
    <source>
        <dbReference type="PIRSR" id="PIRSR006278-1"/>
    </source>
</evidence>
<evidence type="ECO:0000256" key="2">
    <source>
        <dbReference type="ARBA" id="ARBA00008639"/>
    </source>
</evidence>
<evidence type="ECO:0000313" key="11">
    <source>
        <dbReference type="EMBL" id="MBW8726510.1"/>
    </source>
</evidence>
<evidence type="ECO:0000259" key="10">
    <source>
        <dbReference type="Pfam" id="PF00291"/>
    </source>
</evidence>
<feature type="region of interest" description="Disordered" evidence="9">
    <location>
        <begin position="1"/>
        <end position="21"/>
    </location>
</feature>
<sequence>MQPGRPPRGRVSGTKPMPSLDQLPRLRLQHAPTPLEPLPRLTEALGGPQLWIKRDDCTGLALGGNKVRKLEFLLGDALAQGADTIITAGGPQSNHARQTAAAAAKLGLDCVLVLTDAVAGRDPSYHASGNLLLDELFGARIELHPGTADPDAEMARVAEECRAEGGTPYIIPIGGSNALGLIGYVDAARELLQQGRDQDVAFTHVALASGSGGTQAGLALGLALGGCKVPAVGYCISRSAAEQRPKVAGLVQAGAELLGVPAPLSAADLVLEDGVVGDGYGQPTPGMIEALQLAASRDAIVLDPVYSGKAMAGLIAGIRAGRFRPDDVVVFLHTGGAPALFTYPDAFPIHWGE</sequence>
<reference evidence="11" key="1">
    <citation type="submission" date="2020-06" db="EMBL/GenBank/DDBJ databases">
        <title>Stable isotope informed genome-resolved metagenomics uncovers potential trophic interactions in rhizosphere soil.</title>
        <authorList>
            <person name="Starr E.P."/>
            <person name="Shi S."/>
            <person name="Blazewicz S.J."/>
            <person name="Koch B.J."/>
            <person name="Probst A.J."/>
            <person name="Hungate B.A."/>
            <person name="Pett-Ridge J."/>
            <person name="Firestone M.K."/>
            <person name="Banfield J.F."/>
        </authorList>
    </citation>
    <scope>NUCLEOTIDE SEQUENCE</scope>
    <source>
        <strain evidence="11">YM_69_17</strain>
    </source>
</reference>
<comment type="similarity">
    <text evidence="2">Belongs to the ACC deaminase/D-cysteine desulfhydrase family.</text>
</comment>
<dbReference type="Pfam" id="PF00291">
    <property type="entry name" value="PALP"/>
    <property type="match status" value="1"/>
</dbReference>
<dbReference type="InterPro" id="IPR005966">
    <property type="entry name" value="D-Cys_desShydrase"/>
</dbReference>
<protein>
    <recommendedName>
        <fullName evidence="6">L-cysteate sulfo-lyase</fullName>
        <ecNumber evidence="5">4.4.1.25</ecNumber>
    </recommendedName>
</protein>
<comment type="caution">
    <text evidence="11">The sequence shown here is derived from an EMBL/GenBank/DDBJ whole genome shotgun (WGS) entry which is preliminary data.</text>
</comment>
<evidence type="ECO:0000256" key="4">
    <source>
        <dbReference type="ARBA" id="ARBA00023239"/>
    </source>
</evidence>
<comment type="cofactor">
    <cofactor evidence="1">
        <name>pyridoxal 5'-phosphate</name>
        <dbReference type="ChEBI" id="CHEBI:597326"/>
    </cofactor>
</comment>
<feature type="modified residue" description="N6-(pyridoxal phosphate)lysine" evidence="8">
    <location>
        <position position="66"/>
    </location>
</feature>
<dbReference type="NCBIfam" id="TIGR01275">
    <property type="entry name" value="ACC_deam_rel"/>
    <property type="match status" value="1"/>
</dbReference>
<evidence type="ECO:0000256" key="1">
    <source>
        <dbReference type="ARBA" id="ARBA00001933"/>
    </source>
</evidence>
<dbReference type="PANTHER" id="PTHR43780:SF2">
    <property type="entry name" value="1-AMINOCYCLOPROPANE-1-CARBOXYLATE DEAMINASE-RELATED"/>
    <property type="match status" value="1"/>
</dbReference>
<dbReference type="Proteomes" id="UP000700706">
    <property type="component" value="Unassembled WGS sequence"/>
</dbReference>
<evidence type="ECO:0000256" key="6">
    <source>
        <dbReference type="ARBA" id="ARBA00068519"/>
    </source>
</evidence>
<feature type="active site" description="Nucleophile" evidence="7">
    <location>
        <position position="93"/>
    </location>
</feature>
<dbReference type="FunFam" id="3.40.50.1100:FF:000017">
    <property type="entry name" value="D-cysteine desulfhydrase"/>
    <property type="match status" value="1"/>
</dbReference>
<keyword evidence="4 11" id="KW-0456">Lyase</keyword>
<dbReference type="InterPro" id="IPR001926">
    <property type="entry name" value="TrpB-like_PALP"/>
</dbReference>
<organism evidence="11 12">
    <name type="scientific">Inquilinus limosus</name>
    <dbReference type="NCBI Taxonomy" id="171674"/>
    <lineage>
        <taxon>Bacteria</taxon>
        <taxon>Pseudomonadati</taxon>
        <taxon>Pseudomonadota</taxon>
        <taxon>Alphaproteobacteria</taxon>
        <taxon>Rhodospirillales</taxon>
        <taxon>Rhodospirillaceae</taxon>
        <taxon>Inquilinus</taxon>
    </lineage>
</organism>
<accession>A0A952FNL9</accession>
<evidence type="ECO:0000256" key="8">
    <source>
        <dbReference type="PIRSR" id="PIRSR006278-2"/>
    </source>
</evidence>
<dbReference type="GO" id="GO:0019148">
    <property type="term" value="F:D-cysteine desulfhydrase activity"/>
    <property type="evidence" value="ECO:0007669"/>
    <property type="project" value="TreeGrafter"/>
</dbReference>
<dbReference type="GO" id="GO:0034011">
    <property type="term" value="F:L-cysteate sulfo-lyase activity"/>
    <property type="evidence" value="ECO:0007669"/>
    <property type="project" value="UniProtKB-EC"/>
</dbReference>
<dbReference type="Gene3D" id="3.40.50.1100">
    <property type="match status" value="2"/>
</dbReference>
<evidence type="ECO:0000256" key="5">
    <source>
        <dbReference type="ARBA" id="ARBA00066825"/>
    </source>
</evidence>
<dbReference type="PIRSF" id="PIRSF006278">
    <property type="entry name" value="ACCD_DCysDesulf"/>
    <property type="match status" value="1"/>
</dbReference>
<dbReference type="InterPro" id="IPR036052">
    <property type="entry name" value="TrpB-like_PALP_sf"/>
</dbReference>
<proteinExistence type="inferred from homology"/>
<dbReference type="SUPFAM" id="SSF53686">
    <property type="entry name" value="Tryptophan synthase beta subunit-like PLP-dependent enzymes"/>
    <property type="match status" value="1"/>
</dbReference>
<feature type="domain" description="Tryptophan synthase beta chain-like PALP" evidence="10">
    <location>
        <begin position="28"/>
        <end position="335"/>
    </location>
</feature>
<dbReference type="EMBL" id="JAEKLZ010000219">
    <property type="protein sequence ID" value="MBW8726510.1"/>
    <property type="molecule type" value="Genomic_DNA"/>
</dbReference>